<reference evidence="1 2" key="1">
    <citation type="journal article" date="2016" name="Nat. Commun.">
        <title>Extremotolerant tardigrade genome and improved radiotolerance of human cultured cells by tardigrade-unique protein.</title>
        <authorList>
            <person name="Hashimoto T."/>
            <person name="Horikawa D.D."/>
            <person name="Saito Y."/>
            <person name="Kuwahara H."/>
            <person name="Kozuka-Hata H."/>
            <person name="Shin-I T."/>
            <person name="Minakuchi Y."/>
            <person name="Ohishi K."/>
            <person name="Motoyama A."/>
            <person name="Aizu T."/>
            <person name="Enomoto A."/>
            <person name="Kondo K."/>
            <person name="Tanaka S."/>
            <person name="Hara Y."/>
            <person name="Koshikawa S."/>
            <person name="Sagara H."/>
            <person name="Miura T."/>
            <person name="Yokobori S."/>
            <person name="Miyagawa K."/>
            <person name="Suzuki Y."/>
            <person name="Kubo T."/>
            <person name="Oyama M."/>
            <person name="Kohara Y."/>
            <person name="Fujiyama A."/>
            <person name="Arakawa K."/>
            <person name="Katayama T."/>
            <person name="Toyoda A."/>
            <person name="Kunieda T."/>
        </authorList>
    </citation>
    <scope>NUCLEOTIDE SEQUENCE [LARGE SCALE GENOMIC DNA]</scope>
    <source>
        <strain evidence="1 2">YOKOZUNA-1</strain>
    </source>
</reference>
<protein>
    <submittedName>
        <fullName evidence="1">Uncharacterized protein</fullName>
    </submittedName>
</protein>
<accession>A0A1D1UY60</accession>
<gene>
    <name evidence="1" type="primary">RvY_04345-1</name>
    <name evidence="1" type="synonym">RvY_04345.1</name>
    <name evidence="1" type="ORF">RvY_04345</name>
</gene>
<dbReference type="EMBL" id="BDGG01000002">
    <property type="protein sequence ID" value="GAU92237.1"/>
    <property type="molecule type" value="Genomic_DNA"/>
</dbReference>
<dbReference type="AlphaFoldDB" id="A0A1D1UY60"/>
<organism evidence="1 2">
    <name type="scientific">Ramazzottius varieornatus</name>
    <name type="common">Water bear</name>
    <name type="synonym">Tardigrade</name>
    <dbReference type="NCBI Taxonomy" id="947166"/>
    <lineage>
        <taxon>Eukaryota</taxon>
        <taxon>Metazoa</taxon>
        <taxon>Ecdysozoa</taxon>
        <taxon>Tardigrada</taxon>
        <taxon>Eutardigrada</taxon>
        <taxon>Parachela</taxon>
        <taxon>Hypsibioidea</taxon>
        <taxon>Ramazzottiidae</taxon>
        <taxon>Ramazzottius</taxon>
    </lineage>
</organism>
<dbReference type="Proteomes" id="UP000186922">
    <property type="component" value="Unassembled WGS sequence"/>
</dbReference>
<evidence type="ECO:0000313" key="1">
    <source>
        <dbReference type="EMBL" id="GAU92237.1"/>
    </source>
</evidence>
<sequence>MSKPWFYPDRKLDGWMVGLRSDGWEFHPVGRWMDGKPILSEFYPDRSCFTLRDIVSRMGFLTPIRVGDIGDRDQPEKNHEFKLIQEEKFA</sequence>
<name>A0A1D1UY60_RAMVA</name>
<evidence type="ECO:0000313" key="2">
    <source>
        <dbReference type="Proteomes" id="UP000186922"/>
    </source>
</evidence>
<proteinExistence type="predicted"/>
<comment type="caution">
    <text evidence="1">The sequence shown here is derived from an EMBL/GenBank/DDBJ whole genome shotgun (WGS) entry which is preliminary data.</text>
</comment>
<keyword evidence="2" id="KW-1185">Reference proteome</keyword>